<dbReference type="InterPro" id="IPR058625">
    <property type="entry name" value="MdtA-like_BSH"/>
</dbReference>
<dbReference type="GO" id="GO:0015562">
    <property type="term" value="F:efflux transmembrane transporter activity"/>
    <property type="evidence" value="ECO:0007669"/>
    <property type="project" value="TreeGrafter"/>
</dbReference>
<name>A0A1J5QI79_9ZZZZ</name>
<dbReference type="AlphaFoldDB" id="A0A1J5QI79"/>
<protein>
    <submittedName>
        <fullName evidence="2">Cobalt-zinc-cadmium resistance protein CzcB</fullName>
    </submittedName>
</protein>
<comment type="caution">
    <text evidence="2">The sequence shown here is derived from an EMBL/GenBank/DDBJ whole genome shotgun (WGS) entry which is preliminary data.</text>
</comment>
<feature type="domain" description="Multidrug resistance protein MdtA-like barrel-sandwich hybrid" evidence="1">
    <location>
        <begin position="61"/>
        <end position="174"/>
    </location>
</feature>
<proteinExistence type="predicted"/>
<dbReference type="EMBL" id="MLJW01000722">
    <property type="protein sequence ID" value="OIQ83230.1"/>
    <property type="molecule type" value="Genomic_DNA"/>
</dbReference>
<dbReference type="PANTHER" id="PTHR30469">
    <property type="entry name" value="MULTIDRUG RESISTANCE PROTEIN MDTA"/>
    <property type="match status" value="1"/>
</dbReference>
<evidence type="ECO:0000259" key="1">
    <source>
        <dbReference type="Pfam" id="PF25917"/>
    </source>
</evidence>
<reference evidence="2" key="1">
    <citation type="submission" date="2016-10" db="EMBL/GenBank/DDBJ databases">
        <title>Sequence of Gallionella enrichment culture.</title>
        <authorList>
            <person name="Poehlein A."/>
            <person name="Muehling M."/>
            <person name="Daniel R."/>
        </authorList>
    </citation>
    <scope>NUCLEOTIDE SEQUENCE</scope>
</reference>
<sequence>MKRIGMLLLTLSFAAHAGNEPSVLVKTEQIQRKILSIELTGYGSVIPGAGGETSINFTHAGQVMRVDVTSGQTVKKGQVLFDLATDPSAVRAFEQAKSELDFSIHELARVKSLFEQQLATNSQYDAASKALKEAESAYAAQQKLGTGVSRDEIRAPFDGVVSQVSVVQGARILAEMPALQLIRKDTMRVQMGIEPEDSTKVKPGMPVRLASILDESQQVGGVVEEIHGIIDPQTQLVDVAVRIARGDRAKLLPGMRMRGVILTYSEKVWAVPRSAVLRDDRGAYIYQNDKGHARKVNINPGLESGGWVGISGKFDANLPVVVLGNYELHNGVTLREERQ</sequence>
<dbReference type="Gene3D" id="2.40.30.170">
    <property type="match status" value="1"/>
</dbReference>
<dbReference type="Gene3D" id="2.40.50.100">
    <property type="match status" value="1"/>
</dbReference>
<dbReference type="SUPFAM" id="SSF111369">
    <property type="entry name" value="HlyD-like secretion proteins"/>
    <property type="match status" value="1"/>
</dbReference>
<dbReference type="NCBIfam" id="TIGR01730">
    <property type="entry name" value="RND_mfp"/>
    <property type="match status" value="1"/>
</dbReference>
<accession>A0A1J5QI79</accession>
<dbReference type="InterPro" id="IPR006143">
    <property type="entry name" value="RND_pump_MFP"/>
</dbReference>
<dbReference type="PANTHER" id="PTHR30469:SF15">
    <property type="entry name" value="HLYD FAMILY OF SECRETION PROTEINS"/>
    <property type="match status" value="1"/>
</dbReference>
<dbReference type="GO" id="GO:1990281">
    <property type="term" value="C:efflux pump complex"/>
    <property type="evidence" value="ECO:0007669"/>
    <property type="project" value="TreeGrafter"/>
</dbReference>
<evidence type="ECO:0000313" key="2">
    <source>
        <dbReference type="EMBL" id="OIQ83230.1"/>
    </source>
</evidence>
<dbReference type="Pfam" id="PF25917">
    <property type="entry name" value="BSH_RND"/>
    <property type="match status" value="1"/>
</dbReference>
<organism evidence="2">
    <name type="scientific">mine drainage metagenome</name>
    <dbReference type="NCBI Taxonomy" id="410659"/>
    <lineage>
        <taxon>unclassified sequences</taxon>
        <taxon>metagenomes</taxon>
        <taxon>ecological metagenomes</taxon>
    </lineage>
</organism>
<dbReference type="Gene3D" id="2.40.420.20">
    <property type="match status" value="1"/>
</dbReference>
<gene>
    <name evidence="2" type="primary">czcB_13</name>
    <name evidence="2" type="ORF">GALL_349740</name>
</gene>